<dbReference type="RefSeq" id="WP_277898327.1">
    <property type="nucleotide sequence ID" value="NZ_JAQSVC010000001.1"/>
</dbReference>
<dbReference type="InterPro" id="IPR005181">
    <property type="entry name" value="SASA"/>
</dbReference>
<evidence type="ECO:0000259" key="3">
    <source>
        <dbReference type="Pfam" id="PF03629"/>
    </source>
</evidence>
<dbReference type="PANTHER" id="PTHR22901:SF0">
    <property type="entry name" value="SIALATE O-ACETYLESTERASE"/>
    <property type="match status" value="1"/>
</dbReference>
<dbReference type="SUPFAM" id="SSF52266">
    <property type="entry name" value="SGNH hydrolase"/>
    <property type="match status" value="1"/>
</dbReference>
<accession>A0ABT6FMS6</accession>
<proteinExistence type="predicted"/>
<dbReference type="PANTHER" id="PTHR22901">
    <property type="entry name" value="SIALATE O-ACETYLESTERASE"/>
    <property type="match status" value="1"/>
</dbReference>
<comment type="caution">
    <text evidence="4">The sequence shown here is derived from an EMBL/GenBank/DDBJ whole genome shotgun (WGS) entry which is preliminary data.</text>
</comment>
<keyword evidence="2" id="KW-0472">Membrane</keyword>
<protein>
    <submittedName>
        <fullName evidence="4">9-O-acetylesterase</fullName>
    </submittedName>
</protein>
<evidence type="ECO:0000313" key="4">
    <source>
        <dbReference type="EMBL" id="MDG3584568.1"/>
    </source>
</evidence>
<name>A0ABT6FMS6_9FLAO</name>
<keyword evidence="5" id="KW-1185">Reference proteome</keyword>
<feature type="transmembrane region" description="Helical" evidence="2">
    <location>
        <begin position="21"/>
        <end position="41"/>
    </location>
</feature>
<dbReference type="Pfam" id="PF03629">
    <property type="entry name" value="SASA"/>
    <property type="match status" value="2"/>
</dbReference>
<sequence>MKQLKKDKKMRVGRIKHCMVYFLRIQLLLIYLSILAGNAQIKVPAYFSDDMVLQQKTNVPFFGTASPNTPIEIKVSWAPQSIKTISDPDGNWETPVPTPSYGGPYQISILGNGEILIKNVLIGEVWLCSGQSNMEMPLGGWGKINNYEEEILNADYPKIRLLQVEHKQHRAPSDADNISATWQLCNPESIAGFSATAYFFARKIWEETKIPIGLIHSSWGGTVIEAWMSKQSLKNIDAFNMELQALTSKKAQDALNVMNTSKMENWDKTVEVLDGKKSHCWTKASYNDSGWETMALPGYWEDMDKTLRDFNGTIWFRKSIKLTDVEARSDIEIVFTADDNDKLWVNGKFIGASEGYDKISKYRIPKQCLNVGANSIVIRVFDGANQGGIYGNEFFIRTSERHIPLAGIWKCQLGVSLQDLPKKPTIYQQQNRPSVLFNAMIHPFVKFPITGVLWYQGESNVDRAHQYRTLFPLMIQDWRSHYSNNSLSFYFVQLANFNEPIEKPVNSSWAELRDAQLQTYKALSNTGMIVTTDIGNPFDIHPKNKQEVGRRLALIALDKKYGKKNVFTGPIYQDFKVVKNIVEISFESTGTEHGLVAAHHEPLKGFSIAGENKVFYQGKAIIKGNKVFVSSSKVLKPKAVRYNWSDNPQGNLYNRDGLPASPFKTDQWEDITK</sequence>
<organism evidence="4 5">
    <name type="scientific">Galbibacter pacificus</name>
    <dbReference type="NCBI Taxonomy" id="2996052"/>
    <lineage>
        <taxon>Bacteria</taxon>
        <taxon>Pseudomonadati</taxon>
        <taxon>Bacteroidota</taxon>
        <taxon>Flavobacteriia</taxon>
        <taxon>Flavobacteriales</taxon>
        <taxon>Flavobacteriaceae</taxon>
        <taxon>Galbibacter</taxon>
    </lineage>
</organism>
<evidence type="ECO:0000256" key="2">
    <source>
        <dbReference type="SAM" id="Phobius"/>
    </source>
</evidence>
<feature type="domain" description="Sialate O-acetylesterase" evidence="3">
    <location>
        <begin position="124"/>
        <end position="233"/>
    </location>
</feature>
<reference evidence="4" key="1">
    <citation type="submission" date="2022-11" db="EMBL/GenBank/DDBJ databases">
        <title>High-quality draft genome sequence of Galbibacter sp. strain CMA-7.</title>
        <authorList>
            <person name="Wei L."/>
            <person name="Dong C."/>
            <person name="Shao Z."/>
        </authorList>
    </citation>
    <scope>NUCLEOTIDE SEQUENCE</scope>
    <source>
        <strain evidence="4">CMA-7</strain>
    </source>
</reference>
<dbReference type="SUPFAM" id="SSF49785">
    <property type="entry name" value="Galactose-binding domain-like"/>
    <property type="match status" value="1"/>
</dbReference>
<dbReference type="InterPro" id="IPR008979">
    <property type="entry name" value="Galactose-bd-like_sf"/>
</dbReference>
<dbReference type="Proteomes" id="UP001153642">
    <property type="component" value="Unassembled WGS sequence"/>
</dbReference>
<evidence type="ECO:0000256" key="1">
    <source>
        <dbReference type="ARBA" id="ARBA00022801"/>
    </source>
</evidence>
<dbReference type="InterPro" id="IPR039329">
    <property type="entry name" value="SIAE"/>
</dbReference>
<keyword evidence="2" id="KW-0812">Transmembrane</keyword>
<feature type="domain" description="Sialate O-acetylesterase" evidence="3">
    <location>
        <begin position="448"/>
        <end position="553"/>
    </location>
</feature>
<gene>
    <name evidence="4" type="ORF">OSR52_01720</name>
</gene>
<keyword evidence="1" id="KW-0378">Hydrolase</keyword>
<dbReference type="EMBL" id="JAPMUA010000001">
    <property type="protein sequence ID" value="MDG3584568.1"/>
    <property type="molecule type" value="Genomic_DNA"/>
</dbReference>
<dbReference type="Gene3D" id="3.40.50.1110">
    <property type="entry name" value="SGNH hydrolase"/>
    <property type="match status" value="2"/>
</dbReference>
<evidence type="ECO:0000313" key="5">
    <source>
        <dbReference type="Proteomes" id="UP001153642"/>
    </source>
</evidence>
<keyword evidence="2" id="KW-1133">Transmembrane helix</keyword>
<dbReference type="InterPro" id="IPR036514">
    <property type="entry name" value="SGNH_hydro_sf"/>
</dbReference>